<keyword evidence="1" id="KW-0472">Membrane</keyword>
<dbReference type="Proteomes" id="UP000036681">
    <property type="component" value="Unplaced"/>
</dbReference>
<reference evidence="3" key="1">
    <citation type="submission" date="2017-02" db="UniProtKB">
        <authorList>
            <consortium name="WormBaseParasite"/>
        </authorList>
    </citation>
    <scope>IDENTIFICATION</scope>
</reference>
<protein>
    <submittedName>
        <fullName evidence="3">Activin_recp domain-containing protein</fullName>
    </submittedName>
</protein>
<organism evidence="2 3">
    <name type="scientific">Ascaris lumbricoides</name>
    <name type="common">Giant roundworm</name>
    <dbReference type="NCBI Taxonomy" id="6252"/>
    <lineage>
        <taxon>Eukaryota</taxon>
        <taxon>Metazoa</taxon>
        <taxon>Ecdysozoa</taxon>
        <taxon>Nematoda</taxon>
        <taxon>Chromadorea</taxon>
        <taxon>Rhabditida</taxon>
        <taxon>Spirurina</taxon>
        <taxon>Ascaridomorpha</taxon>
        <taxon>Ascaridoidea</taxon>
        <taxon>Ascarididae</taxon>
        <taxon>Ascaris</taxon>
    </lineage>
</organism>
<sequence length="142" mass="15663">MRICVSALRCYHGANVAFPENNLMKTLKVVECGPLASFCRRAYGLINAKEGWILSCMAKTSLGADYCVKGSECIEVNSGEGKSLSHYMDCCCASDMCNDDTLGTALQQGDFLKLSNMSANHFLRITEMIVIVICLITLYLRR</sequence>
<keyword evidence="1" id="KW-0812">Transmembrane</keyword>
<name>A0A0M3I9W3_ASCLU</name>
<evidence type="ECO:0000313" key="3">
    <source>
        <dbReference type="WBParaSite" id="ALUE_0001429501-mRNA-1"/>
    </source>
</evidence>
<keyword evidence="2" id="KW-1185">Reference proteome</keyword>
<evidence type="ECO:0000313" key="2">
    <source>
        <dbReference type="Proteomes" id="UP000036681"/>
    </source>
</evidence>
<dbReference type="WBParaSite" id="ALUE_0001429501-mRNA-1">
    <property type="protein sequence ID" value="ALUE_0001429501-mRNA-1"/>
    <property type="gene ID" value="ALUE_0001429501"/>
</dbReference>
<evidence type="ECO:0000256" key="1">
    <source>
        <dbReference type="SAM" id="Phobius"/>
    </source>
</evidence>
<proteinExistence type="predicted"/>
<accession>A0A0M3I9W3</accession>
<keyword evidence="1" id="KW-1133">Transmembrane helix</keyword>
<dbReference type="AlphaFoldDB" id="A0A0M3I9W3"/>
<feature type="transmembrane region" description="Helical" evidence="1">
    <location>
        <begin position="122"/>
        <end position="140"/>
    </location>
</feature>